<dbReference type="Proteomes" id="UP000673394">
    <property type="component" value="Unassembled WGS sequence"/>
</dbReference>
<reference evidence="1 2" key="1">
    <citation type="submission" date="2021-04" db="EMBL/GenBank/DDBJ databases">
        <title>Paenibacillus sp. DLE-14 whole genome sequence.</title>
        <authorList>
            <person name="Ham Y.J."/>
        </authorList>
    </citation>
    <scope>NUCLEOTIDE SEQUENCE [LARGE SCALE GENOMIC DNA]</scope>
    <source>
        <strain evidence="1 2">DLE-14</strain>
    </source>
</reference>
<comment type="caution">
    <text evidence="1">The sequence shown here is derived from an EMBL/GenBank/DDBJ whole genome shotgun (WGS) entry which is preliminary data.</text>
</comment>
<evidence type="ECO:0000313" key="1">
    <source>
        <dbReference type="EMBL" id="MBP3964546.1"/>
    </source>
</evidence>
<organism evidence="1 2">
    <name type="scientific">Paenibacillus lignilyticus</name>
    <dbReference type="NCBI Taxonomy" id="1172615"/>
    <lineage>
        <taxon>Bacteria</taxon>
        <taxon>Bacillati</taxon>
        <taxon>Bacillota</taxon>
        <taxon>Bacilli</taxon>
        <taxon>Bacillales</taxon>
        <taxon>Paenibacillaceae</taxon>
        <taxon>Paenibacillus</taxon>
    </lineage>
</organism>
<accession>A0ABS5CFB7</accession>
<gene>
    <name evidence="1" type="ORF">I8J30_17650</name>
</gene>
<evidence type="ECO:0000313" key="2">
    <source>
        <dbReference type="Proteomes" id="UP000673394"/>
    </source>
</evidence>
<proteinExistence type="predicted"/>
<dbReference type="EMBL" id="JAGKSP010000006">
    <property type="protein sequence ID" value="MBP3964546.1"/>
    <property type="molecule type" value="Genomic_DNA"/>
</dbReference>
<sequence>MLAFVPYGTRFTFGAGFVSLRLRLASSVGVFIFAEQVKGMAPAVPHRLISLRLRLAS</sequence>
<keyword evidence="2" id="KW-1185">Reference proteome</keyword>
<dbReference type="RefSeq" id="WP_210659973.1">
    <property type="nucleotide sequence ID" value="NZ_JAGKSP010000006.1"/>
</dbReference>
<name>A0ABS5CFB7_9BACL</name>
<protein>
    <submittedName>
        <fullName evidence="1">Uncharacterized protein</fullName>
    </submittedName>
</protein>